<dbReference type="GO" id="GO:0042277">
    <property type="term" value="F:peptide binding"/>
    <property type="evidence" value="ECO:0007669"/>
    <property type="project" value="TreeGrafter"/>
</dbReference>
<dbReference type="GO" id="GO:0005615">
    <property type="term" value="C:extracellular space"/>
    <property type="evidence" value="ECO:0007669"/>
    <property type="project" value="TreeGrafter"/>
</dbReference>
<keyword evidence="11" id="KW-0482">Metalloprotease</keyword>
<evidence type="ECO:0000256" key="6">
    <source>
        <dbReference type="ARBA" id="ARBA00022438"/>
    </source>
</evidence>
<reference evidence="16 17" key="1">
    <citation type="submission" date="2016-11" db="EMBL/GenBank/DDBJ databases">
        <authorList>
            <person name="Jaros S."/>
            <person name="Januszkiewicz K."/>
            <person name="Wedrychowicz H."/>
        </authorList>
    </citation>
    <scope>NUCLEOTIDE SEQUENCE [LARGE SCALE GENOMIC DNA]</scope>
    <source>
        <strain evidence="16 17">DSM 27063</strain>
    </source>
</reference>
<dbReference type="Pfam" id="PF17900">
    <property type="entry name" value="Peptidase_M1_N"/>
    <property type="match status" value="1"/>
</dbReference>
<dbReference type="InterPro" id="IPR014782">
    <property type="entry name" value="Peptidase_M1_dom"/>
</dbReference>
<evidence type="ECO:0000313" key="17">
    <source>
        <dbReference type="Proteomes" id="UP000184050"/>
    </source>
</evidence>
<evidence type="ECO:0000256" key="4">
    <source>
        <dbReference type="ARBA" id="ARBA00012564"/>
    </source>
</evidence>
<comment type="cofactor">
    <cofactor evidence="2">
        <name>Zn(2+)</name>
        <dbReference type="ChEBI" id="CHEBI:29105"/>
    </cofactor>
</comment>
<dbReference type="Pfam" id="PF18962">
    <property type="entry name" value="Por_Secre_tail"/>
    <property type="match status" value="1"/>
</dbReference>
<dbReference type="GO" id="GO:0016020">
    <property type="term" value="C:membrane"/>
    <property type="evidence" value="ECO:0007669"/>
    <property type="project" value="TreeGrafter"/>
</dbReference>
<sequence length="643" mass="73499">MIKQNIFRIVLFFSFPSILWAQEPDPFFTDKMAQQESSRFLKKTAFAETESYADYDLIYQRMEWEVDPAVSFISGEITSYFKSQQTNLTEIEFDLHAEMIVDSITQKGQPINFSRNKNRISIQLHETLSKGQTDSLSVFYQGEPPSTGFGSFTIGTHNQTPVLWTLSEPYGAMEWWPCKQSLADKIDSIDVIVTTPEPYRTASNGILVSEKVTAGKRTMHWKHRYPIATYLVAIAVTNYADYSDSLATEDGREIEILNFVYPENEAKAKTETPVTAEIMALFNELIGEYPFANEKYGHAQFGWGGGMEHQTMSFMGSFGFELVAHELAHQWFGNYITLGSWQDIWLNEGFATYLSGLTYENMLDGVWWPRWKRLNHNRITSEPGGSVFVEDTTSVSRTFSSRLSYSKGAYLLHMLRWVLGDEPFFNAIRNYFSDPEVANGFARTSQLIKHFETAGDTTLSEFFNDWFYGEGFPVYSAEFSQTDAQNLQITLSQTPSHNSVDFFEMPVPVRVYNTQKTDSANFRIMHTENNQQFQVQPGFIVSEIKIDPDYWLISQTAEVVNLQLTENPETIIVSPNPFVNEVSIILNGNQSILKTRIFSAAGKLLNQFDENQTTLNLSNLSQGIYILKIETSEKTTERIIVKY</sequence>
<feature type="chain" id="PRO_5012251941" description="Aminopeptidase N" evidence="12">
    <location>
        <begin position="22"/>
        <end position="643"/>
    </location>
</feature>
<evidence type="ECO:0000256" key="7">
    <source>
        <dbReference type="ARBA" id="ARBA00022670"/>
    </source>
</evidence>
<dbReference type="Gene3D" id="1.10.390.10">
    <property type="entry name" value="Neutral Protease Domain 2"/>
    <property type="match status" value="1"/>
</dbReference>
<evidence type="ECO:0000256" key="10">
    <source>
        <dbReference type="ARBA" id="ARBA00022833"/>
    </source>
</evidence>
<comment type="similarity">
    <text evidence="3">Belongs to the peptidase M1 family.</text>
</comment>
<keyword evidence="7" id="KW-0645">Protease</keyword>
<evidence type="ECO:0000256" key="3">
    <source>
        <dbReference type="ARBA" id="ARBA00010136"/>
    </source>
</evidence>
<keyword evidence="8" id="KW-0479">Metal-binding</keyword>
<dbReference type="STRING" id="1168035.SAMN05444280_11441"/>
<dbReference type="PRINTS" id="PR00756">
    <property type="entry name" value="ALADIPTASE"/>
</dbReference>
<evidence type="ECO:0000259" key="13">
    <source>
        <dbReference type="Pfam" id="PF01433"/>
    </source>
</evidence>
<dbReference type="GO" id="GO:0016285">
    <property type="term" value="F:alanyl aminopeptidase activity"/>
    <property type="evidence" value="ECO:0007669"/>
    <property type="project" value="UniProtKB-EC"/>
</dbReference>
<dbReference type="InterPro" id="IPR042097">
    <property type="entry name" value="Aminopeptidase_N-like_N_sf"/>
</dbReference>
<dbReference type="GO" id="GO:0005737">
    <property type="term" value="C:cytoplasm"/>
    <property type="evidence" value="ECO:0007669"/>
    <property type="project" value="TreeGrafter"/>
</dbReference>
<gene>
    <name evidence="16" type="ORF">SAMN05444280_11441</name>
</gene>
<dbReference type="SUPFAM" id="SSF55486">
    <property type="entry name" value="Metalloproteases ('zincins'), catalytic domain"/>
    <property type="match status" value="1"/>
</dbReference>
<dbReference type="GO" id="GO:0070006">
    <property type="term" value="F:metalloaminopeptidase activity"/>
    <property type="evidence" value="ECO:0007669"/>
    <property type="project" value="TreeGrafter"/>
</dbReference>
<dbReference type="InterPro" id="IPR026444">
    <property type="entry name" value="Secre_tail"/>
</dbReference>
<organism evidence="16 17">
    <name type="scientific">Tangfeifania diversioriginum</name>
    <dbReference type="NCBI Taxonomy" id="1168035"/>
    <lineage>
        <taxon>Bacteria</taxon>
        <taxon>Pseudomonadati</taxon>
        <taxon>Bacteroidota</taxon>
        <taxon>Bacteroidia</taxon>
        <taxon>Marinilabiliales</taxon>
        <taxon>Prolixibacteraceae</taxon>
        <taxon>Tangfeifania</taxon>
    </lineage>
</organism>
<evidence type="ECO:0000256" key="2">
    <source>
        <dbReference type="ARBA" id="ARBA00001947"/>
    </source>
</evidence>
<dbReference type="InterPro" id="IPR045357">
    <property type="entry name" value="Aminopeptidase_N-like_N"/>
</dbReference>
<evidence type="ECO:0000256" key="5">
    <source>
        <dbReference type="ARBA" id="ARBA00015611"/>
    </source>
</evidence>
<feature type="signal peptide" evidence="12">
    <location>
        <begin position="1"/>
        <end position="21"/>
    </location>
</feature>
<dbReference type="GO" id="GO:0008270">
    <property type="term" value="F:zinc ion binding"/>
    <property type="evidence" value="ECO:0007669"/>
    <property type="project" value="InterPro"/>
</dbReference>
<evidence type="ECO:0000256" key="9">
    <source>
        <dbReference type="ARBA" id="ARBA00022801"/>
    </source>
</evidence>
<evidence type="ECO:0000256" key="1">
    <source>
        <dbReference type="ARBA" id="ARBA00000098"/>
    </source>
</evidence>
<dbReference type="OrthoDB" id="100605at2"/>
<keyword evidence="6" id="KW-0031">Aminopeptidase</keyword>
<dbReference type="InterPro" id="IPR027268">
    <property type="entry name" value="Peptidase_M4/M1_CTD_sf"/>
</dbReference>
<evidence type="ECO:0000259" key="15">
    <source>
        <dbReference type="Pfam" id="PF18962"/>
    </source>
</evidence>
<dbReference type="Gene3D" id="2.60.40.1730">
    <property type="entry name" value="tricorn interacting facor f3 domain"/>
    <property type="match status" value="1"/>
</dbReference>
<dbReference type="EMBL" id="FQZE01000014">
    <property type="protein sequence ID" value="SHJ24344.1"/>
    <property type="molecule type" value="Genomic_DNA"/>
</dbReference>
<evidence type="ECO:0000259" key="14">
    <source>
        <dbReference type="Pfam" id="PF17900"/>
    </source>
</evidence>
<evidence type="ECO:0000256" key="11">
    <source>
        <dbReference type="ARBA" id="ARBA00023049"/>
    </source>
</evidence>
<keyword evidence="10" id="KW-0862">Zinc</keyword>
<comment type="catalytic activity">
    <reaction evidence="1">
        <text>Release of an N-terminal amino acid, Xaa-|-Yaa- from a peptide, amide or arylamide. Xaa is preferably Ala, but may be most amino acids including Pro (slow action). When a terminal hydrophobic residue is followed by a prolyl residue, the two may be released as an intact Xaa-Pro dipeptide.</text>
        <dbReference type="EC" id="3.4.11.2"/>
    </reaction>
</comment>
<evidence type="ECO:0000313" key="16">
    <source>
        <dbReference type="EMBL" id="SHJ24344.1"/>
    </source>
</evidence>
<dbReference type="EC" id="3.4.11.2" evidence="4"/>
<protein>
    <recommendedName>
        <fullName evidence="5">Aminopeptidase N</fullName>
        <ecNumber evidence="4">3.4.11.2</ecNumber>
    </recommendedName>
</protein>
<keyword evidence="17" id="KW-1185">Reference proteome</keyword>
<dbReference type="RefSeq" id="WP_073169068.1">
    <property type="nucleotide sequence ID" value="NZ_FQZE01000014.1"/>
</dbReference>
<dbReference type="Pfam" id="PF01433">
    <property type="entry name" value="Peptidase_M1"/>
    <property type="match status" value="1"/>
</dbReference>
<feature type="domain" description="Aminopeptidase N-like N-terminal" evidence="14">
    <location>
        <begin position="63"/>
        <end position="231"/>
    </location>
</feature>
<dbReference type="PANTHER" id="PTHR11533">
    <property type="entry name" value="PROTEASE M1 ZINC METALLOPROTEASE"/>
    <property type="match status" value="1"/>
</dbReference>
<keyword evidence="12" id="KW-0732">Signal</keyword>
<dbReference type="PANTHER" id="PTHR11533:SF174">
    <property type="entry name" value="PUROMYCIN-SENSITIVE AMINOPEPTIDASE-RELATED"/>
    <property type="match status" value="1"/>
</dbReference>
<dbReference type="GO" id="GO:0006508">
    <property type="term" value="P:proteolysis"/>
    <property type="evidence" value="ECO:0007669"/>
    <property type="project" value="UniProtKB-KW"/>
</dbReference>
<name>A0A1M6HQI0_9BACT</name>
<dbReference type="InterPro" id="IPR050344">
    <property type="entry name" value="Peptidase_M1_aminopeptidases"/>
</dbReference>
<feature type="domain" description="Secretion system C-terminal sorting" evidence="15">
    <location>
        <begin position="574"/>
        <end position="641"/>
    </location>
</feature>
<dbReference type="CDD" id="cd09603">
    <property type="entry name" value="M1_APN_like"/>
    <property type="match status" value="1"/>
</dbReference>
<feature type="domain" description="Peptidase M1 membrane alanine aminopeptidase" evidence="13">
    <location>
        <begin position="321"/>
        <end position="466"/>
    </location>
</feature>
<dbReference type="SUPFAM" id="SSF63737">
    <property type="entry name" value="Leukotriene A4 hydrolase N-terminal domain"/>
    <property type="match status" value="1"/>
</dbReference>
<proteinExistence type="inferred from homology"/>
<keyword evidence="9" id="KW-0378">Hydrolase</keyword>
<evidence type="ECO:0000256" key="8">
    <source>
        <dbReference type="ARBA" id="ARBA00022723"/>
    </source>
</evidence>
<dbReference type="InterPro" id="IPR001930">
    <property type="entry name" value="Peptidase_M1"/>
</dbReference>
<dbReference type="Proteomes" id="UP000184050">
    <property type="component" value="Unassembled WGS sequence"/>
</dbReference>
<dbReference type="AlphaFoldDB" id="A0A1M6HQI0"/>
<evidence type="ECO:0000256" key="12">
    <source>
        <dbReference type="SAM" id="SignalP"/>
    </source>
</evidence>
<dbReference type="NCBIfam" id="TIGR04183">
    <property type="entry name" value="Por_Secre_tail"/>
    <property type="match status" value="1"/>
</dbReference>
<dbReference type="GO" id="GO:0043171">
    <property type="term" value="P:peptide catabolic process"/>
    <property type="evidence" value="ECO:0007669"/>
    <property type="project" value="TreeGrafter"/>
</dbReference>
<accession>A0A1M6HQI0</accession>